<comment type="caution">
    <text evidence="1">The sequence shown here is derived from an EMBL/GenBank/DDBJ whole genome shotgun (WGS) entry which is preliminary data.</text>
</comment>
<dbReference type="Proteomes" id="UP000545386">
    <property type="component" value="Unassembled WGS sequence"/>
</dbReference>
<evidence type="ECO:0000313" key="2">
    <source>
        <dbReference type="Proteomes" id="UP000545386"/>
    </source>
</evidence>
<accession>A0A842HJZ3</accession>
<gene>
    <name evidence="1" type="ORF">GTU67_01605</name>
</gene>
<sequence>MRRFFVLFIAFLTAFQLLDESLDDVGLKPVAPAAIIAFLADSSLPAEPEALSYADPASQSPHADLSDSVVRWAVGTVATEPPVQRVAAPFYVFPVLTFPMLDPPRGRA</sequence>
<evidence type="ECO:0000313" key="1">
    <source>
        <dbReference type="EMBL" id="MBC2768606.1"/>
    </source>
</evidence>
<dbReference type="RefSeq" id="WP_185778441.1">
    <property type="nucleotide sequence ID" value="NZ_JACJUU010000001.1"/>
</dbReference>
<name>A0A842HJZ3_9BURK</name>
<keyword evidence="2" id="KW-1185">Reference proteome</keyword>
<dbReference type="EMBL" id="JACJUU010000001">
    <property type="protein sequence ID" value="MBC2768606.1"/>
    <property type="molecule type" value="Genomic_DNA"/>
</dbReference>
<proteinExistence type="predicted"/>
<dbReference type="AlphaFoldDB" id="A0A842HJZ3"/>
<protein>
    <submittedName>
        <fullName evidence="1">Uncharacterized protein</fullName>
    </submittedName>
</protein>
<organism evidence="1 2">
    <name type="scientific">Pusillimonas minor</name>
    <dbReference type="NCBI Taxonomy" id="2697024"/>
    <lineage>
        <taxon>Bacteria</taxon>
        <taxon>Pseudomonadati</taxon>
        <taxon>Pseudomonadota</taxon>
        <taxon>Betaproteobacteria</taxon>
        <taxon>Burkholderiales</taxon>
        <taxon>Alcaligenaceae</taxon>
        <taxon>Pusillimonas</taxon>
    </lineage>
</organism>
<reference evidence="1 2" key="1">
    <citation type="submission" date="2020-08" db="EMBL/GenBank/DDBJ databases">
        <title>Paraeoetvoesia sp. YC-7-48 draft genome sequence.</title>
        <authorList>
            <person name="Yao L."/>
        </authorList>
    </citation>
    <scope>NUCLEOTIDE SEQUENCE [LARGE SCALE GENOMIC DNA]</scope>
    <source>
        <strain evidence="2">YC-7-48</strain>
    </source>
</reference>